<dbReference type="STRING" id="749414.SBI_00008"/>
<protein>
    <submittedName>
        <fullName evidence="2">Uncharacterized protein</fullName>
    </submittedName>
</protein>
<name>D7BSV2_STRBB</name>
<evidence type="ECO:0000313" key="2">
    <source>
        <dbReference type="EMBL" id="ADI03129.1"/>
    </source>
</evidence>
<dbReference type="HOGENOM" id="CLU_2036644_0_0_11"/>
<feature type="compositionally biased region" description="Pro residues" evidence="1">
    <location>
        <begin position="103"/>
        <end position="121"/>
    </location>
</feature>
<reference evidence="2 3" key="1">
    <citation type="journal article" date="2010" name="J. Bacteriol.">
        <title>Genome sequence of the milbemycin-producing bacterium Streptomyces bingchenggensis.</title>
        <authorList>
            <person name="Wang X.J."/>
            <person name="Yan Y.J."/>
            <person name="Zhang B."/>
            <person name="An J."/>
            <person name="Wang J.J."/>
            <person name="Tian J."/>
            <person name="Jiang L."/>
            <person name="Chen Y.H."/>
            <person name="Huang S.X."/>
            <person name="Yin M."/>
            <person name="Zhang J."/>
            <person name="Gao A.L."/>
            <person name="Liu C.X."/>
            <person name="Zhu Z.X."/>
            <person name="Xiang W.S."/>
        </authorList>
    </citation>
    <scope>NUCLEOTIDE SEQUENCE [LARGE SCALE GENOMIC DNA]</scope>
    <source>
        <strain evidence="2 3">BCW-1</strain>
    </source>
</reference>
<sequence length="121" mass="12581">MYPMAASGSAARALPSLLLAPSDHLGIDRDRIEETATALAASPDGIRTLFAAGCAPVWEAPCEEEADKGIPCPRHQPLWAAVQAGLGGCRLGPWLSGSRQPEVLPPPTPTPCPSYPPPTCS</sequence>
<accession>D7BSV2</accession>
<proteinExistence type="predicted"/>
<evidence type="ECO:0000256" key="1">
    <source>
        <dbReference type="SAM" id="MobiDB-lite"/>
    </source>
</evidence>
<dbReference type="KEGG" id="sbh:SBI_00008"/>
<dbReference type="EMBL" id="CP002047">
    <property type="protein sequence ID" value="ADI03129.1"/>
    <property type="molecule type" value="Genomic_DNA"/>
</dbReference>
<evidence type="ECO:0000313" key="3">
    <source>
        <dbReference type="Proteomes" id="UP000000377"/>
    </source>
</evidence>
<feature type="region of interest" description="Disordered" evidence="1">
    <location>
        <begin position="97"/>
        <end position="121"/>
    </location>
</feature>
<organism evidence="2 3">
    <name type="scientific">Streptomyces bingchenggensis (strain BCW-1)</name>
    <dbReference type="NCBI Taxonomy" id="749414"/>
    <lineage>
        <taxon>Bacteria</taxon>
        <taxon>Bacillati</taxon>
        <taxon>Actinomycetota</taxon>
        <taxon>Actinomycetes</taxon>
        <taxon>Kitasatosporales</taxon>
        <taxon>Streptomycetaceae</taxon>
        <taxon>Streptomyces</taxon>
    </lineage>
</organism>
<gene>
    <name evidence="2" type="ordered locus">SBI_00008</name>
</gene>
<dbReference type="AlphaFoldDB" id="D7BSV2"/>
<keyword evidence="3" id="KW-1185">Reference proteome</keyword>
<dbReference type="PATRIC" id="fig|749414.3.peg.8"/>
<dbReference type="Proteomes" id="UP000000377">
    <property type="component" value="Chromosome"/>
</dbReference>